<keyword evidence="7" id="KW-1185">Reference proteome</keyword>
<dbReference type="PANTHER" id="PTHR12709">
    <property type="entry name" value="DNA-DIRECTED RNA POLYMERASE II, III"/>
    <property type="match status" value="1"/>
</dbReference>
<comment type="subcellular location">
    <subcellularLocation>
        <location evidence="1">Nucleus</location>
    </subcellularLocation>
</comment>
<protein>
    <recommendedName>
        <fullName evidence="5">RPA43 OB domain-containing protein</fullName>
    </recommendedName>
</protein>
<dbReference type="GO" id="GO:0006362">
    <property type="term" value="P:transcription elongation by RNA polymerase I"/>
    <property type="evidence" value="ECO:0007669"/>
    <property type="project" value="TreeGrafter"/>
</dbReference>
<dbReference type="PANTHER" id="PTHR12709:SF5">
    <property type="entry name" value="DNA-DIRECTED RNA POLYMERASE I SUBUNIT RPA43"/>
    <property type="match status" value="1"/>
</dbReference>
<dbReference type="Pfam" id="PF17875">
    <property type="entry name" value="RPA43_OB"/>
    <property type="match status" value="1"/>
</dbReference>
<dbReference type="CDD" id="cd04328">
    <property type="entry name" value="RNAP_I_Rpa43_N"/>
    <property type="match status" value="1"/>
</dbReference>
<dbReference type="GeneID" id="63689539"/>
<dbReference type="InterPro" id="IPR045113">
    <property type="entry name" value="Rpb7-like"/>
</dbReference>
<evidence type="ECO:0000313" key="7">
    <source>
        <dbReference type="Proteomes" id="UP000030653"/>
    </source>
</evidence>
<dbReference type="GO" id="GO:0006352">
    <property type="term" value="P:DNA-templated transcription initiation"/>
    <property type="evidence" value="ECO:0007669"/>
    <property type="project" value="InterPro"/>
</dbReference>
<name>M5GD55_DACPD</name>
<feature type="domain" description="RPA43 OB" evidence="5">
    <location>
        <begin position="81"/>
        <end position="180"/>
    </location>
</feature>
<dbReference type="STRING" id="1858805.M5GD55"/>
<dbReference type="Proteomes" id="UP000030653">
    <property type="component" value="Unassembled WGS sequence"/>
</dbReference>
<dbReference type="AlphaFoldDB" id="M5GD55"/>
<evidence type="ECO:0000256" key="1">
    <source>
        <dbReference type="ARBA" id="ARBA00004123"/>
    </source>
</evidence>
<keyword evidence="2" id="KW-0240">DNA-directed RNA polymerase</keyword>
<dbReference type="Gene3D" id="3.30.1490.120">
    <property type="entry name" value="RNA polymerase Rpb7-like, N-terminal domain"/>
    <property type="match status" value="1"/>
</dbReference>
<evidence type="ECO:0000256" key="3">
    <source>
        <dbReference type="ARBA" id="ARBA00023163"/>
    </source>
</evidence>
<keyword evidence="3" id="KW-0804">Transcription</keyword>
<dbReference type="Gene3D" id="2.40.50.1060">
    <property type="match status" value="1"/>
</dbReference>
<dbReference type="InterPro" id="IPR036898">
    <property type="entry name" value="RNA_pol_Rpb7-like_N_sf"/>
</dbReference>
<organism evidence="6 7">
    <name type="scientific">Dacryopinax primogenitus (strain DJM 731)</name>
    <name type="common">Brown rot fungus</name>
    <dbReference type="NCBI Taxonomy" id="1858805"/>
    <lineage>
        <taxon>Eukaryota</taxon>
        <taxon>Fungi</taxon>
        <taxon>Dikarya</taxon>
        <taxon>Basidiomycota</taxon>
        <taxon>Agaricomycotina</taxon>
        <taxon>Dacrymycetes</taxon>
        <taxon>Dacrymycetales</taxon>
        <taxon>Dacrymycetaceae</taxon>
        <taxon>Dacryopinax</taxon>
    </lineage>
</organism>
<evidence type="ECO:0000259" key="5">
    <source>
        <dbReference type="Pfam" id="PF17875"/>
    </source>
</evidence>
<dbReference type="GO" id="GO:0005736">
    <property type="term" value="C:RNA polymerase I complex"/>
    <property type="evidence" value="ECO:0007669"/>
    <property type="project" value="TreeGrafter"/>
</dbReference>
<feature type="non-terminal residue" evidence="6">
    <location>
        <position position="190"/>
    </location>
</feature>
<feature type="non-terminal residue" evidence="6">
    <location>
        <position position="1"/>
    </location>
</feature>
<gene>
    <name evidence="6" type="ORF">DACRYDRAFT_40340</name>
</gene>
<evidence type="ECO:0000313" key="6">
    <source>
        <dbReference type="EMBL" id="EJU04272.1"/>
    </source>
</evidence>
<dbReference type="OMA" id="SKMPRIN"/>
<dbReference type="InterPro" id="IPR041178">
    <property type="entry name" value="RPA43_OB"/>
</dbReference>
<dbReference type="RefSeq" id="XP_040631166.1">
    <property type="nucleotide sequence ID" value="XM_040774477.1"/>
</dbReference>
<dbReference type="OrthoDB" id="10250504at2759"/>
<dbReference type="InterPro" id="IPR041901">
    <property type="entry name" value="RNAP_I_Rpa43_N"/>
</dbReference>
<proteinExistence type="predicted"/>
<evidence type="ECO:0000256" key="4">
    <source>
        <dbReference type="ARBA" id="ARBA00023242"/>
    </source>
</evidence>
<evidence type="ECO:0000256" key="2">
    <source>
        <dbReference type="ARBA" id="ARBA00022478"/>
    </source>
</evidence>
<dbReference type="EMBL" id="JH795858">
    <property type="protein sequence ID" value="EJU04272.1"/>
    <property type="molecule type" value="Genomic_DNA"/>
</dbReference>
<reference evidence="6 7" key="1">
    <citation type="journal article" date="2012" name="Science">
        <title>The Paleozoic origin of enzymatic lignin decomposition reconstructed from 31 fungal genomes.</title>
        <authorList>
            <person name="Floudas D."/>
            <person name="Binder M."/>
            <person name="Riley R."/>
            <person name="Barry K."/>
            <person name="Blanchette R.A."/>
            <person name="Henrissat B."/>
            <person name="Martinez A.T."/>
            <person name="Otillar R."/>
            <person name="Spatafora J.W."/>
            <person name="Yadav J.S."/>
            <person name="Aerts A."/>
            <person name="Benoit I."/>
            <person name="Boyd A."/>
            <person name="Carlson A."/>
            <person name="Copeland A."/>
            <person name="Coutinho P.M."/>
            <person name="de Vries R.P."/>
            <person name="Ferreira P."/>
            <person name="Findley K."/>
            <person name="Foster B."/>
            <person name="Gaskell J."/>
            <person name="Glotzer D."/>
            <person name="Gorecki P."/>
            <person name="Heitman J."/>
            <person name="Hesse C."/>
            <person name="Hori C."/>
            <person name="Igarashi K."/>
            <person name="Jurgens J.A."/>
            <person name="Kallen N."/>
            <person name="Kersten P."/>
            <person name="Kohler A."/>
            <person name="Kuees U."/>
            <person name="Kumar T.K.A."/>
            <person name="Kuo A."/>
            <person name="LaButti K."/>
            <person name="Larrondo L.F."/>
            <person name="Lindquist E."/>
            <person name="Ling A."/>
            <person name="Lombard V."/>
            <person name="Lucas S."/>
            <person name="Lundell T."/>
            <person name="Martin R."/>
            <person name="McLaughlin D.J."/>
            <person name="Morgenstern I."/>
            <person name="Morin E."/>
            <person name="Murat C."/>
            <person name="Nagy L.G."/>
            <person name="Nolan M."/>
            <person name="Ohm R.A."/>
            <person name="Patyshakuliyeva A."/>
            <person name="Rokas A."/>
            <person name="Ruiz-Duenas F.J."/>
            <person name="Sabat G."/>
            <person name="Salamov A."/>
            <person name="Samejima M."/>
            <person name="Schmutz J."/>
            <person name="Slot J.C."/>
            <person name="St John F."/>
            <person name="Stenlid J."/>
            <person name="Sun H."/>
            <person name="Sun S."/>
            <person name="Syed K."/>
            <person name="Tsang A."/>
            <person name="Wiebenga A."/>
            <person name="Young D."/>
            <person name="Pisabarro A."/>
            <person name="Eastwood D.C."/>
            <person name="Martin F."/>
            <person name="Cullen D."/>
            <person name="Grigoriev I.V."/>
            <person name="Hibbett D.S."/>
        </authorList>
    </citation>
    <scope>NUCLEOTIDE SEQUENCE [LARGE SCALE GENOMIC DNA]</scope>
    <source>
        <strain evidence="6 7">DJM-731 SS1</strain>
    </source>
</reference>
<accession>M5GD55</accession>
<keyword evidence="4" id="KW-0539">Nucleus</keyword>
<sequence>DQPFVRLHARMTLSIPPKFANNPKKGAEEMLDALVMRYSPTLEGILLAHTQLQFLCPTALLIADSPFSAANVSFVALVWRPRIGMRLRGSVSLCGPDHIGLILERTWNCSIPKWGLDEGVWEYVAGTGAEGEEGAESTDSGWWKTRMSGEPLGGENKTVDFTVVGMTIANQMLSLTGSLLTDPLNPANLP</sequence>
<dbReference type="HOGENOM" id="CLU_052539_2_0_1"/>